<organism evidence="4 5">
    <name type="scientific">Ophiobolus disseminans</name>
    <dbReference type="NCBI Taxonomy" id="1469910"/>
    <lineage>
        <taxon>Eukaryota</taxon>
        <taxon>Fungi</taxon>
        <taxon>Dikarya</taxon>
        <taxon>Ascomycota</taxon>
        <taxon>Pezizomycotina</taxon>
        <taxon>Dothideomycetes</taxon>
        <taxon>Pleosporomycetidae</taxon>
        <taxon>Pleosporales</taxon>
        <taxon>Pleosporineae</taxon>
        <taxon>Phaeosphaeriaceae</taxon>
        <taxon>Ophiobolus</taxon>
    </lineage>
</organism>
<feature type="compositionally biased region" description="Basic and acidic residues" evidence="3">
    <location>
        <begin position="64"/>
        <end position="95"/>
    </location>
</feature>
<feature type="region of interest" description="Disordered" evidence="3">
    <location>
        <begin position="26"/>
        <end position="95"/>
    </location>
</feature>
<dbReference type="GO" id="GO:0005634">
    <property type="term" value="C:nucleus"/>
    <property type="evidence" value="ECO:0007669"/>
    <property type="project" value="UniProtKB-SubCell"/>
</dbReference>
<dbReference type="PANTHER" id="PTHR40618">
    <property type="entry name" value="B-ZIP TRANSCRIPTION FACTOR (EUROFUNG)-RELATED"/>
    <property type="match status" value="1"/>
</dbReference>
<dbReference type="SUPFAM" id="SSF57959">
    <property type="entry name" value="Leucine zipper domain"/>
    <property type="match status" value="1"/>
</dbReference>
<name>A0A6A6ZJQ4_9PLEO</name>
<evidence type="ECO:0000313" key="4">
    <source>
        <dbReference type="EMBL" id="KAF2820475.1"/>
    </source>
</evidence>
<evidence type="ECO:0000313" key="5">
    <source>
        <dbReference type="Proteomes" id="UP000799424"/>
    </source>
</evidence>
<dbReference type="AlphaFoldDB" id="A0A6A6ZJQ4"/>
<dbReference type="EMBL" id="MU006240">
    <property type="protein sequence ID" value="KAF2820475.1"/>
    <property type="molecule type" value="Genomic_DNA"/>
</dbReference>
<dbReference type="PANTHER" id="PTHR40618:SF1">
    <property type="entry name" value="B-ZIP TRANSCRIPTION FACTOR (EUROFUNG)"/>
    <property type="match status" value="1"/>
</dbReference>
<gene>
    <name evidence="4" type="ORF">CC86DRAFT_386963</name>
</gene>
<dbReference type="GO" id="GO:0003700">
    <property type="term" value="F:DNA-binding transcription factor activity"/>
    <property type="evidence" value="ECO:0007669"/>
    <property type="project" value="InterPro"/>
</dbReference>
<evidence type="ECO:0000256" key="2">
    <source>
        <dbReference type="ARBA" id="ARBA00023242"/>
    </source>
</evidence>
<evidence type="ECO:0000256" key="3">
    <source>
        <dbReference type="SAM" id="MobiDB-lite"/>
    </source>
</evidence>
<dbReference type="OrthoDB" id="3555317at2759"/>
<evidence type="ECO:0008006" key="6">
    <source>
        <dbReference type="Google" id="ProtNLM"/>
    </source>
</evidence>
<evidence type="ECO:0000256" key="1">
    <source>
        <dbReference type="ARBA" id="ARBA00004123"/>
    </source>
</evidence>
<dbReference type="PROSITE" id="PS00354">
    <property type="entry name" value="HMGI_Y"/>
    <property type="match status" value="1"/>
</dbReference>
<proteinExistence type="predicted"/>
<sequence>MAAHDFNDHRTGRKFGYGNWLQPIINANDTPMPDSEEPETTALEATRDTTPPRRGRGRPRMSKPRNESAVEKRRAQVREAQRSYQKRKDTATATEKHRVDELLQLLSDLSSDVESLLQVASTAGTMFADDDVSKHIQNLWSTYDTVVNNEHVQPELRLLQVKNTKRKALLQAKRGLHVEPVVFPQDQGGDGTLAPPFKTVFSIDPSDVNFDLVRFEGSTVLSSYQRNAQTDRYMAGRSIFDHVRERQAAMKEADQRGAEY</sequence>
<comment type="subcellular location">
    <subcellularLocation>
        <location evidence="1">Nucleus</location>
    </subcellularLocation>
</comment>
<reference evidence="4" key="1">
    <citation type="journal article" date="2020" name="Stud. Mycol.">
        <title>101 Dothideomycetes genomes: a test case for predicting lifestyles and emergence of pathogens.</title>
        <authorList>
            <person name="Haridas S."/>
            <person name="Albert R."/>
            <person name="Binder M."/>
            <person name="Bloem J."/>
            <person name="Labutti K."/>
            <person name="Salamov A."/>
            <person name="Andreopoulos B."/>
            <person name="Baker S."/>
            <person name="Barry K."/>
            <person name="Bills G."/>
            <person name="Bluhm B."/>
            <person name="Cannon C."/>
            <person name="Castanera R."/>
            <person name="Culley D."/>
            <person name="Daum C."/>
            <person name="Ezra D."/>
            <person name="Gonzalez J."/>
            <person name="Henrissat B."/>
            <person name="Kuo A."/>
            <person name="Liang C."/>
            <person name="Lipzen A."/>
            <person name="Lutzoni F."/>
            <person name="Magnuson J."/>
            <person name="Mondo S."/>
            <person name="Nolan M."/>
            <person name="Ohm R."/>
            <person name="Pangilinan J."/>
            <person name="Park H.-J."/>
            <person name="Ramirez L."/>
            <person name="Alfaro M."/>
            <person name="Sun H."/>
            <person name="Tritt A."/>
            <person name="Yoshinaga Y."/>
            <person name="Zwiers L.-H."/>
            <person name="Turgeon B."/>
            <person name="Goodwin S."/>
            <person name="Spatafora J."/>
            <person name="Crous P."/>
            <person name="Grigoriev I."/>
        </authorList>
    </citation>
    <scope>NUCLEOTIDE SEQUENCE</scope>
    <source>
        <strain evidence="4">CBS 113818</strain>
    </source>
</reference>
<dbReference type="Gene3D" id="1.20.5.170">
    <property type="match status" value="1"/>
</dbReference>
<protein>
    <recommendedName>
        <fullName evidence="6">BZIP domain-containing protein</fullName>
    </recommendedName>
</protein>
<dbReference type="Proteomes" id="UP000799424">
    <property type="component" value="Unassembled WGS sequence"/>
</dbReference>
<accession>A0A6A6ZJQ4</accession>
<keyword evidence="5" id="KW-1185">Reference proteome</keyword>
<dbReference type="InterPro" id="IPR046347">
    <property type="entry name" value="bZIP_sf"/>
</dbReference>
<keyword evidence="2" id="KW-0539">Nucleus</keyword>
<feature type="compositionally biased region" description="Basic residues" evidence="3">
    <location>
        <begin position="53"/>
        <end position="63"/>
    </location>
</feature>
<dbReference type="InterPro" id="IPR000637">
    <property type="entry name" value="HMGI/Y_DNA-bd_CS"/>
</dbReference>